<sequence length="166" mass="18411">MKWLCQLGGFRKSSELPPTPSTPSPDIRTVAINLFSLRKLYGELKYNETFQILIFNEIVLINQDGKSLHQATPVNDLSCQCSLTTFQIALFYSNKQQNSGCIAPSTKLSAYVSKINLVYSSTYVVLSGVVNAEDSESRLNCPPSTSRYPDGLFSPKSCSDEIEKII</sequence>
<reference evidence="1 2" key="1">
    <citation type="submission" date="2021-06" db="EMBL/GenBank/DDBJ databases">
        <title>Caerostris darwini draft genome.</title>
        <authorList>
            <person name="Kono N."/>
            <person name="Arakawa K."/>
        </authorList>
    </citation>
    <scope>NUCLEOTIDE SEQUENCE [LARGE SCALE GENOMIC DNA]</scope>
</reference>
<evidence type="ECO:0000313" key="1">
    <source>
        <dbReference type="EMBL" id="GIX67537.1"/>
    </source>
</evidence>
<accession>A0AAV4M520</accession>
<gene>
    <name evidence="1" type="ORF">CDAR_22821</name>
</gene>
<proteinExistence type="predicted"/>
<keyword evidence="2" id="KW-1185">Reference proteome</keyword>
<protein>
    <submittedName>
        <fullName evidence="1">Uncharacterized protein</fullName>
    </submittedName>
</protein>
<dbReference type="Proteomes" id="UP001054837">
    <property type="component" value="Unassembled WGS sequence"/>
</dbReference>
<dbReference type="EMBL" id="BPLQ01000099">
    <property type="protein sequence ID" value="GIX67537.1"/>
    <property type="molecule type" value="Genomic_DNA"/>
</dbReference>
<name>A0AAV4M520_9ARAC</name>
<organism evidence="1 2">
    <name type="scientific">Caerostris darwini</name>
    <dbReference type="NCBI Taxonomy" id="1538125"/>
    <lineage>
        <taxon>Eukaryota</taxon>
        <taxon>Metazoa</taxon>
        <taxon>Ecdysozoa</taxon>
        <taxon>Arthropoda</taxon>
        <taxon>Chelicerata</taxon>
        <taxon>Arachnida</taxon>
        <taxon>Araneae</taxon>
        <taxon>Araneomorphae</taxon>
        <taxon>Entelegynae</taxon>
        <taxon>Araneoidea</taxon>
        <taxon>Araneidae</taxon>
        <taxon>Caerostris</taxon>
    </lineage>
</organism>
<comment type="caution">
    <text evidence="1">The sequence shown here is derived from an EMBL/GenBank/DDBJ whole genome shotgun (WGS) entry which is preliminary data.</text>
</comment>
<evidence type="ECO:0000313" key="2">
    <source>
        <dbReference type="Proteomes" id="UP001054837"/>
    </source>
</evidence>
<dbReference type="AlphaFoldDB" id="A0AAV4M520"/>